<dbReference type="InterPro" id="IPR002225">
    <property type="entry name" value="3Beta_OHSteriod_DH/Estase"/>
</dbReference>
<protein>
    <submittedName>
        <fullName evidence="3">Anthocyanidin reductase</fullName>
    </submittedName>
</protein>
<name>M8A5G3_TRIUA</name>
<keyword evidence="1" id="KW-0560">Oxidoreductase</keyword>
<proteinExistence type="predicted"/>
<dbReference type="AlphaFoldDB" id="M8A5G3"/>
<dbReference type="Pfam" id="PF01073">
    <property type="entry name" value="3Beta_HSD"/>
    <property type="match status" value="1"/>
</dbReference>
<sequence>MALRVSQCVFAAASVFAMFSAYGFSNYSAYFCPTKDSCSDSAILDGTEKNSHLEDLQALGPLEIIRADLNEEGSFDEAVSGCDYVFPVAAPVNMLSADPERDVIEPSVQGTLNVMRSCARAGTVKRVILTSSQSGVSRRPLQGDGHVLLDESS</sequence>
<dbReference type="InterPro" id="IPR050425">
    <property type="entry name" value="NAD(P)_dehydrat-like"/>
</dbReference>
<dbReference type="STRING" id="4572.M8A5G3"/>
<dbReference type="EMBL" id="KD021040">
    <property type="protein sequence ID" value="EMS67271.1"/>
    <property type="molecule type" value="Genomic_DNA"/>
</dbReference>
<organism evidence="3">
    <name type="scientific">Triticum urartu</name>
    <name type="common">Red wild einkorn</name>
    <name type="synonym">Crithodium urartu</name>
    <dbReference type="NCBI Taxonomy" id="4572"/>
    <lineage>
        <taxon>Eukaryota</taxon>
        <taxon>Viridiplantae</taxon>
        <taxon>Streptophyta</taxon>
        <taxon>Embryophyta</taxon>
        <taxon>Tracheophyta</taxon>
        <taxon>Spermatophyta</taxon>
        <taxon>Magnoliopsida</taxon>
        <taxon>Liliopsida</taxon>
        <taxon>Poales</taxon>
        <taxon>Poaceae</taxon>
        <taxon>BOP clade</taxon>
        <taxon>Pooideae</taxon>
        <taxon>Triticodae</taxon>
        <taxon>Triticeae</taxon>
        <taxon>Triticinae</taxon>
        <taxon>Triticum</taxon>
    </lineage>
</organism>
<dbReference type="SUPFAM" id="SSF51735">
    <property type="entry name" value="NAD(P)-binding Rossmann-fold domains"/>
    <property type="match status" value="1"/>
</dbReference>
<dbReference type="PANTHER" id="PTHR10366">
    <property type="entry name" value="NAD DEPENDENT EPIMERASE/DEHYDRATASE"/>
    <property type="match status" value="1"/>
</dbReference>
<evidence type="ECO:0000256" key="1">
    <source>
        <dbReference type="ARBA" id="ARBA00023002"/>
    </source>
</evidence>
<evidence type="ECO:0000313" key="3">
    <source>
        <dbReference type="EMBL" id="EMS67271.1"/>
    </source>
</evidence>
<evidence type="ECO:0000259" key="2">
    <source>
        <dbReference type="Pfam" id="PF01073"/>
    </source>
</evidence>
<dbReference type="PANTHER" id="PTHR10366:SF727">
    <property type="entry name" value="OS10G0477900 PROTEIN"/>
    <property type="match status" value="1"/>
</dbReference>
<dbReference type="Gene3D" id="3.40.50.720">
    <property type="entry name" value="NAD(P)-binding Rossmann-like Domain"/>
    <property type="match status" value="1"/>
</dbReference>
<reference evidence="3" key="1">
    <citation type="journal article" date="2013" name="Nature">
        <title>Draft genome of the wheat A-genome progenitor Triticum urartu.</title>
        <authorList>
            <person name="Ling H.Q."/>
            <person name="Zhao S."/>
            <person name="Liu D."/>
            <person name="Wang J."/>
            <person name="Sun H."/>
            <person name="Zhang C."/>
            <person name="Fan H."/>
            <person name="Li D."/>
            <person name="Dong L."/>
            <person name="Tao Y."/>
            <person name="Gao C."/>
            <person name="Wu H."/>
            <person name="Li Y."/>
            <person name="Cui Y."/>
            <person name="Guo X."/>
            <person name="Zheng S."/>
            <person name="Wang B."/>
            <person name="Yu K."/>
            <person name="Liang Q."/>
            <person name="Yang W."/>
            <person name="Lou X."/>
            <person name="Chen J."/>
            <person name="Feng M."/>
            <person name="Jian J."/>
            <person name="Zhang X."/>
            <person name="Luo G."/>
            <person name="Jiang Y."/>
            <person name="Liu J."/>
            <person name="Wang Z."/>
            <person name="Sha Y."/>
            <person name="Zhang B."/>
            <person name="Wu H."/>
            <person name="Tang D."/>
            <person name="Shen Q."/>
            <person name="Xue P."/>
            <person name="Zou S."/>
            <person name="Wang X."/>
            <person name="Liu X."/>
            <person name="Wang F."/>
            <person name="Yang Y."/>
            <person name="An X."/>
            <person name="Dong Z."/>
            <person name="Zhang K."/>
            <person name="Zhang X."/>
            <person name="Luo M.C."/>
            <person name="Dvorak J."/>
            <person name="Tong Y."/>
            <person name="Wang J."/>
            <person name="Yang H."/>
            <person name="Li Z."/>
            <person name="Wang D."/>
            <person name="Zhang A."/>
            <person name="Wang J."/>
        </authorList>
    </citation>
    <scope>NUCLEOTIDE SEQUENCE</scope>
</reference>
<dbReference type="GO" id="GO:0016616">
    <property type="term" value="F:oxidoreductase activity, acting on the CH-OH group of donors, NAD or NADP as acceptor"/>
    <property type="evidence" value="ECO:0007669"/>
    <property type="project" value="InterPro"/>
</dbReference>
<dbReference type="eggNOG" id="KOG1502">
    <property type="taxonomic scope" value="Eukaryota"/>
</dbReference>
<dbReference type="InterPro" id="IPR036291">
    <property type="entry name" value="NAD(P)-bd_dom_sf"/>
</dbReference>
<dbReference type="GO" id="GO:0006694">
    <property type="term" value="P:steroid biosynthetic process"/>
    <property type="evidence" value="ECO:0007669"/>
    <property type="project" value="InterPro"/>
</dbReference>
<gene>
    <name evidence="3" type="ORF">TRIUR3_06671</name>
</gene>
<accession>M8A5G3</accession>
<feature type="domain" description="3-beta hydroxysteroid dehydrogenase/isomerase" evidence="2">
    <location>
        <begin position="42"/>
        <end position="136"/>
    </location>
</feature>